<evidence type="ECO:0000256" key="1">
    <source>
        <dbReference type="ARBA" id="ARBA00004533"/>
    </source>
</evidence>
<comment type="similarity">
    <text evidence="2">Belongs to the GSP L family.</text>
</comment>
<keyword evidence="8 10" id="KW-1133">Transmembrane helix</keyword>
<proteinExistence type="inferred from homology"/>
<evidence type="ECO:0000259" key="11">
    <source>
        <dbReference type="Pfam" id="PF12693"/>
    </source>
</evidence>
<dbReference type="InterPro" id="IPR007812">
    <property type="entry name" value="T2SS_protein-GspL"/>
</dbReference>
<evidence type="ECO:0000256" key="7">
    <source>
        <dbReference type="ARBA" id="ARBA00022927"/>
    </source>
</evidence>
<evidence type="ECO:0000256" key="2">
    <source>
        <dbReference type="ARBA" id="ARBA00005318"/>
    </source>
</evidence>
<feature type="domain" description="GspL periplasmic" evidence="11">
    <location>
        <begin position="305"/>
        <end position="455"/>
    </location>
</feature>
<evidence type="ECO:0000256" key="5">
    <source>
        <dbReference type="ARBA" id="ARBA00022519"/>
    </source>
</evidence>
<dbReference type="InterPro" id="IPR025691">
    <property type="entry name" value="GspL_pp_dom"/>
</dbReference>
<dbReference type="Gene3D" id="3.30.420.40">
    <property type="match status" value="1"/>
</dbReference>
<evidence type="ECO:0000256" key="6">
    <source>
        <dbReference type="ARBA" id="ARBA00022692"/>
    </source>
</evidence>
<evidence type="ECO:0000256" key="8">
    <source>
        <dbReference type="ARBA" id="ARBA00022989"/>
    </source>
</evidence>
<dbReference type="NCBIfam" id="TIGR01709">
    <property type="entry name" value="typeII_sec_gspL"/>
    <property type="match status" value="1"/>
</dbReference>
<gene>
    <name evidence="12" type="ORF">SAMN05661003_101411</name>
</gene>
<dbReference type="GO" id="GO:0009276">
    <property type="term" value="C:Gram-negative-bacterium-type cell wall"/>
    <property type="evidence" value="ECO:0007669"/>
    <property type="project" value="InterPro"/>
</dbReference>
<protein>
    <submittedName>
        <fullName evidence="12">General secretion pathway protein L</fullName>
    </submittedName>
</protein>
<dbReference type="Proteomes" id="UP000243205">
    <property type="component" value="Unassembled WGS sequence"/>
</dbReference>
<accession>A0A1G6XUW3</accession>
<evidence type="ECO:0000256" key="4">
    <source>
        <dbReference type="ARBA" id="ARBA00022475"/>
    </source>
</evidence>
<name>A0A1G6XUW3_9BACT</name>
<dbReference type="GO" id="GO:0015627">
    <property type="term" value="C:type II protein secretion system complex"/>
    <property type="evidence" value="ECO:0007669"/>
    <property type="project" value="InterPro"/>
</dbReference>
<keyword evidence="3" id="KW-0813">Transport</keyword>
<keyword evidence="13" id="KW-1185">Reference proteome</keyword>
<reference evidence="13" key="1">
    <citation type="submission" date="2016-10" db="EMBL/GenBank/DDBJ databases">
        <authorList>
            <person name="Varghese N."/>
            <person name="Submissions S."/>
        </authorList>
    </citation>
    <scope>NUCLEOTIDE SEQUENCE [LARGE SCALE GENOMIC DNA]</scope>
    <source>
        <strain evidence="13">DSM 8987</strain>
    </source>
</reference>
<dbReference type="RefSeq" id="WP_092075732.1">
    <property type="nucleotide sequence ID" value="NZ_FNAQ01000001.1"/>
</dbReference>
<dbReference type="SUPFAM" id="SSF53067">
    <property type="entry name" value="Actin-like ATPase domain"/>
    <property type="match status" value="1"/>
</dbReference>
<evidence type="ECO:0000313" key="13">
    <source>
        <dbReference type="Proteomes" id="UP000243205"/>
    </source>
</evidence>
<dbReference type="GO" id="GO:0005886">
    <property type="term" value="C:plasma membrane"/>
    <property type="evidence" value="ECO:0007669"/>
    <property type="project" value="UniProtKB-SubCell"/>
</dbReference>
<dbReference type="Gene3D" id="3.30.1490.300">
    <property type="match status" value="1"/>
</dbReference>
<dbReference type="Pfam" id="PF12693">
    <property type="entry name" value="GspL_C"/>
    <property type="match status" value="1"/>
</dbReference>
<dbReference type="GO" id="GO:0015628">
    <property type="term" value="P:protein secretion by the type II secretion system"/>
    <property type="evidence" value="ECO:0007669"/>
    <property type="project" value="InterPro"/>
</dbReference>
<feature type="transmembrane region" description="Helical" evidence="10">
    <location>
        <begin position="299"/>
        <end position="319"/>
    </location>
</feature>
<evidence type="ECO:0000313" key="12">
    <source>
        <dbReference type="EMBL" id="SDD82014.1"/>
    </source>
</evidence>
<sequence>MSKRRIGIEIGSSQLRLAQFSGQGDSLQLERLCQLARDPQRPLAEQLTSLLERRLGFADRLLAVVPALQGYVRRLEFPFSDPRKVTAAARMELQSRLPLDITDHQLALGPLQAEGTGCSTLVASVPVNAVAAALEPFDAAGLPLQQLGLTPLSQAAVLARWIENGLMVLAHEQQLHLALLQHSQVVTTLSSTLPQSSTEHLARHLEQQARRLCHANRCPLPALYLLGDGCEAQLSDALRRIDLNPQPLPLPPAPADGPPLSTALLPVCLAALQDGEAAFNLRTGAFAPRHSLGRLKKHLIGGALLLTFSLLAAGSAALLELRHKQQLAQTYQQQLTALFRQTLPPGTAMVDADLQMRNATEQLRQISQQVGLDTSNSALALLRELSRLAPDDSSLRLTRFTYEEKDIAIDGSANSFDRVDRLAAELRKSPLLAAVRIADAKMALDGQQVHFRLQLTPTAGKGS</sequence>
<keyword evidence="5" id="KW-0997">Cell inner membrane</keyword>
<keyword evidence="9 10" id="KW-0472">Membrane</keyword>
<comment type="subcellular location">
    <subcellularLocation>
        <location evidence="1">Cell inner membrane</location>
    </subcellularLocation>
</comment>
<evidence type="ECO:0000256" key="9">
    <source>
        <dbReference type="ARBA" id="ARBA00023136"/>
    </source>
</evidence>
<dbReference type="OrthoDB" id="5481996at2"/>
<dbReference type="EMBL" id="FNAQ01000001">
    <property type="protein sequence ID" value="SDD82014.1"/>
    <property type="molecule type" value="Genomic_DNA"/>
</dbReference>
<evidence type="ECO:0000256" key="10">
    <source>
        <dbReference type="SAM" id="Phobius"/>
    </source>
</evidence>
<organism evidence="12 13">
    <name type="scientific">Desulfuromonas thiophila</name>
    <dbReference type="NCBI Taxonomy" id="57664"/>
    <lineage>
        <taxon>Bacteria</taxon>
        <taxon>Pseudomonadati</taxon>
        <taxon>Thermodesulfobacteriota</taxon>
        <taxon>Desulfuromonadia</taxon>
        <taxon>Desulfuromonadales</taxon>
        <taxon>Desulfuromonadaceae</taxon>
        <taxon>Desulfuromonas</taxon>
    </lineage>
</organism>
<dbReference type="STRING" id="57664.SAMN05661003_101411"/>
<keyword evidence="4" id="KW-1003">Cell membrane</keyword>
<keyword evidence="6 10" id="KW-0812">Transmembrane</keyword>
<keyword evidence="7" id="KW-0653">Protein transport</keyword>
<dbReference type="InterPro" id="IPR043129">
    <property type="entry name" value="ATPase_NBD"/>
</dbReference>
<dbReference type="AlphaFoldDB" id="A0A1G6XUW3"/>
<evidence type="ECO:0000256" key="3">
    <source>
        <dbReference type="ARBA" id="ARBA00022448"/>
    </source>
</evidence>